<comment type="caution">
    <text evidence="1">The sequence shown here is derived from an EMBL/GenBank/DDBJ whole genome shotgun (WGS) entry which is preliminary data.</text>
</comment>
<accession>A0AA41WVL8</accession>
<keyword evidence="2" id="KW-1185">Reference proteome</keyword>
<evidence type="ECO:0000313" key="1">
    <source>
        <dbReference type="EMBL" id="MCP3427407.1"/>
    </source>
</evidence>
<sequence length="251" mass="27630">MCILFIAVKQHPHYPLIIAANRDEFHARLTSPSHFWPEGFLAGKDEQAGGTWMGLSPNGRFSALTNIRAPSTDRFDAKTRGELVVQALAADNDVAFTEQLKTHATQYNGYNLVYGTLDKLHVFNSHSLEHNELKPGVYGLSNAKLNTPWPKTQLGVSALNLACQNPFGLSTETLFSILKNAEKAPDHLLPETGIAQPWEKLLSSIFIKSPDYGTRSSTIVTVDNDNNVLWHEKTFSASGDVIGEVKEGLSI</sequence>
<dbReference type="RefSeq" id="WP_254097732.1">
    <property type="nucleotide sequence ID" value="NZ_JANATA010000001.1"/>
</dbReference>
<dbReference type="AlphaFoldDB" id="A0AA41WVL8"/>
<dbReference type="EMBL" id="JANATA010000001">
    <property type="protein sequence ID" value="MCP3427407.1"/>
    <property type="molecule type" value="Genomic_DNA"/>
</dbReference>
<evidence type="ECO:0000313" key="2">
    <source>
        <dbReference type="Proteomes" id="UP001165413"/>
    </source>
</evidence>
<gene>
    <name evidence="1" type="ORF">NLF92_00405</name>
</gene>
<dbReference type="Proteomes" id="UP001165413">
    <property type="component" value="Unassembled WGS sequence"/>
</dbReference>
<dbReference type="Pfam" id="PF05742">
    <property type="entry name" value="TANGO2"/>
    <property type="match status" value="1"/>
</dbReference>
<dbReference type="PANTHER" id="PTHR17985:SF8">
    <property type="entry name" value="TRANSPORT AND GOLGI ORGANIZATION PROTEIN 2 HOMOLOG"/>
    <property type="match status" value="1"/>
</dbReference>
<protein>
    <submittedName>
        <fullName evidence="1">NRDE family protein</fullName>
    </submittedName>
</protein>
<proteinExistence type="predicted"/>
<organism evidence="1 2">
    <name type="scientific">Opacimonas viscosa</name>
    <dbReference type="NCBI Taxonomy" id="2961944"/>
    <lineage>
        <taxon>Bacteria</taxon>
        <taxon>Pseudomonadati</taxon>
        <taxon>Pseudomonadota</taxon>
        <taxon>Gammaproteobacteria</taxon>
        <taxon>Alteromonadales</taxon>
        <taxon>Alteromonadaceae</taxon>
        <taxon>Opacimonas</taxon>
    </lineage>
</organism>
<dbReference type="InterPro" id="IPR008551">
    <property type="entry name" value="TANGO2"/>
</dbReference>
<dbReference type="PANTHER" id="PTHR17985">
    <property type="entry name" value="SER/THR-RICH PROTEIN T10 IN DGCR REGION"/>
    <property type="match status" value="1"/>
</dbReference>
<reference evidence="1" key="1">
    <citation type="submission" date="2022-07" db="EMBL/GenBank/DDBJ databases">
        <title>Characterization of the Novel Bacterium Alteromonas immobilis LMIT006 and Alteromonas gregis LMIT007.</title>
        <authorList>
            <person name="Lin X."/>
        </authorList>
    </citation>
    <scope>NUCLEOTIDE SEQUENCE</scope>
    <source>
        <strain evidence="1">LMIT007</strain>
    </source>
</reference>
<name>A0AA41WVL8_9ALTE</name>